<dbReference type="PROSITE" id="PS51195">
    <property type="entry name" value="Q_MOTIF"/>
    <property type="match status" value="1"/>
</dbReference>
<evidence type="ECO:0000259" key="12">
    <source>
        <dbReference type="PROSITE" id="PS51194"/>
    </source>
</evidence>
<accession>A0A0E0D626</accession>
<dbReference type="SMART" id="SM00490">
    <property type="entry name" value="HELICc"/>
    <property type="match status" value="1"/>
</dbReference>
<dbReference type="SMART" id="SM00487">
    <property type="entry name" value="DEXDc"/>
    <property type="match status" value="1"/>
</dbReference>
<dbReference type="InterPro" id="IPR014001">
    <property type="entry name" value="Helicase_ATP-bd"/>
</dbReference>
<reference evidence="14" key="2">
    <citation type="submission" date="2018-05" db="EMBL/GenBank/DDBJ databases">
        <title>OmerRS3 (Oryza meridionalis Reference Sequence Version 3).</title>
        <authorList>
            <person name="Zhang J."/>
            <person name="Kudrna D."/>
            <person name="Lee S."/>
            <person name="Talag J."/>
            <person name="Welchert J."/>
            <person name="Wing R.A."/>
        </authorList>
    </citation>
    <scope>NUCLEOTIDE SEQUENCE [LARGE SCALE GENOMIC DNA]</scope>
    <source>
        <strain evidence="14">cv. OR44</strain>
    </source>
</reference>
<dbReference type="InterPro" id="IPR014014">
    <property type="entry name" value="RNA_helicase_DEAD_Q_motif"/>
</dbReference>
<evidence type="ECO:0000256" key="7">
    <source>
        <dbReference type="ARBA" id="ARBA00038041"/>
    </source>
</evidence>
<keyword evidence="2" id="KW-0547">Nucleotide-binding</keyword>
<reference evidence="14" key="1">
    <citation type="submission" date="2015-04" db="UniProtKB">
        <authorList>
            <consortium name="EnsemblPlants"/>
        </authorList>
    </citation>
    <scope>IDENTIFICATION</scope>
</reference>
<organism evidence="14">
    <name type="scientific">Oryza meridionalis</name>
    <dbReference type="NCBI Taxonomy" id="40149"/>
    <lineage>
        <taxon>Eukaryota</taxon>
        <taxon>Viridiplantae</taxon>
        <taxon>Streptophyta</taxon>
        <taxon>Embryophyta</taxon>
        <taxon>Tracheophyta</taxon>
        <taxon>Spermatophyta</taxon>
        <taxon>Magnoliopsida</taxon>
        <taxon>Liliopsida</taxon>
        <taxon>Poales</taxon>
        <taxon>Poaceae</taxon>
        <taxon>BOP clade</taxon>
        <taxon>Oryzoideae</taxon>
        <taxon>Oryzeae</taxon>
        <taxon>Oryzinae</taxon>
        <taxon>Oryza</taxon>
    </lineage>
</organism>
<dbReference type="InterPro" id="IPR027417">
    <property type="entry name" value="P-loop_NTPase"/>
</dbReference>
<name>A0A0E0D626_9ORYZ</name>
<dbReference type="Pfam" id="PF00271">
    <property type="entry name" value="Helicase_C"/>
    <property type="match status" value="1"/>
</dbReference>
<dbReference type="CDD" id="cd18787">
    <property type="entry name" value="SF2_C_DEAD"/>
    <property type="match status" value="1"/>
</dbReference>
<evidence type="ECO:0000313" key="14">
    <source>
        <dbReference type="EnsemblPlants" id="OMERI03G29520.1"/>
    </source>
</evidence>
<dbReference type="GO" id="GO:0005829">
    <property type="term" value="C:cytosol"/>
    <property type="evidence" value="ECO:0007669"/>
    <property type="project" value="TreeGrafter"/>
</dbReference>
<dbReference type="SUPFAM" id="SSF52540">
    <property type="entry name" value="P-loop containing nucleoside triphosphate hydrolases"/>
    <property type="match status" value="2"/>
</dbReference>
<keyword evidence="5" id="KW-0067">ATP-binding</keyword>
<feature type="compositionally biased region" description="Acidic residues" evidence="10">
    <location>
        <begin position="55"/>
        <end position="65"/>
    </location>
</feature>
<proteinExistence type="inferred from homology"/>
<dbReference type="Proteomes" id="UP000008021">
    <property type="component" value="Chromosome 3"/>
</dbReference>
<evidence type="ECO:0000256" key="2">
    <source>
        <dbReference type="ARBA" id="ARBA00022741"/>
    </source>
</evidence>
<dbReference type="CDD" id="cd17961">
    <property type="entry name" value="DEADc_DDX56"/>
    <property type="match status" value="1"/>
</dbReference>
<dbReference type="InterPro" id="IPR011545">
    <property type="entry name" value="DEAD/DEAH_box_helicase_dom"/>
</dbReference>
<dbReference type="Gramene" id="OMERI03G29520.1">
    <property type="protein sequence ID" value="OMERI03G29520.1"/>
    <property type="gene ID" value="OMERI03G29520"/>
</dbReference>
<feature type="domain" description="Helicase ATP-binding" evidence="11">
    <location>
        <begin position="113"/>
        <end position="296"/>
    </location>
</feature>
<feature type="domain" description="Helicase C-terminal" evidence="12">
    <location>
        <begin position="327"/>
        <end position="486"/>
    </location>
</feature>
<feature type="region of interest" description="Disordered" evidence="10">
    <location>
        <begin position="577"/>
        <end position="643"/>
    </location>
</feature>
<dbReference type="GO" id="GO:0003723">
    <property type="term" value="F:RNA binding"/>
    <property type="evidence" value="ECO:0007669"/>
    <property type="project" value="UniProtKB-KW"/>
</dbReference>
<evidence type="ECO:0000256" key="1">
    <source>
        <dbReference type="ARBA" id="ARBA00012552"/>
    </source>
</evidence>
<evidence type="ECO:0000256" key="3">
    <source>
        <dbReference type="ARBA" id="ARBA00022801"/>
    </source>
</evidence>
<dbReference type="GO" id="GO:0016787">
    <property type="term" value="F:hydrolase activity"/>
    <property type="evidence" value="ECO:0007669"/>
    <property type="project" value="UniProtKB-KW"/>
</dbReference>
<protein>
    <recommendedName>
        <fullName evidence="1">RNA helicase</fullName>
        <ecNumber evidence="1">3.6.4.13</ecNumber>
    </recommendedName>
</protein>
<dbReference type="InterPro" id="IPR050079">
    <property type="entry name" value="DEAD_box_RNA_helicase"/>
</dbReference>
<comment type="similarity">
    <text evidence="7">Belongs to the DEAD box helicase family. DDX56/DBP9 subfamily.</text>
</comment>
<feature type="compositionally biased region" description="Basic and acidic residues" evidence="10">
    <location>
        <begin position="9"/>
        <end position="21"/>
    </location>
</feature>
<dbReference type="Gene3D" id="3.40.50.300">
    <property type="entry name" value="P-loop containing nucleotide triphosphate hydrolases"/>
    <property type="match status" value="2"/>
</dbReference>
<comment type="catalytic activity">
    <reaction evidence="8">
        <text>ATP + H2O = ADP + phosphate + H(+)</text>
        <dbReference type="Rhea" id="RHEA:13065"/>
        <dbReference type="ChEBI" id="CHEBI:15377"/>
        <dbReference type="ChEBI" id="CHEBI:15378"/>
        <dbReference type="ChEBI" id="CHEBI:30616"/>
        <dbReference type="ChEBI" id="CHEBI:43474"/>
        <dbReference type="ChEBI" id="CHEBI:456216"/>
        <dbReference type="EC" id="3.6.4.13"/>
    </reaction>
</comment>
<keyword evidence="6" id="KW-0694">RNA-binding</keyword>
<evidence type="ECO:0000256" key="4">
    <source>
        <dbReference type="ARBA" id="ARBA00022806"/>
    </source>
</evidence>
<dbReference type="GO" id="GO:0003724">
    <property type="term" value="F:RNA helicase activity"/>
    <property type="evidence" value="ECO:0007669"/>
    <property type="project" value="UniProtKB-EC"/>
</dbReference>
<dbReference type="EC" id="3.6.4.13" evidence="1"/>
<dbReference type="EnsemblPlants" id="OMERI03G29520.1">
    <property type="protein sequence ID" value="OMERI03G29520.1"/>
    <property type="gene ID" value="OMERI03G29520"/>
</dbReference>
<feature type="domain" description="DEAD-box RNA helicase Q" evidence="13">
    <location>
        <begin position="82"/>
        <end position="110"/>
    </location>
</feature>
<feature type="compositionally biased region" description="Basic and acidic residues" evidence="10">
    <location>
        <begin position="31"/>
        <end position="40"/>
    </location>
</feature>
<dbReference type="eggNOG" id="KOG0346">
    <property type="taxonomic scope" value="Eukaryota"/>
</dbReference>
<dbReference type="STRING" id="40149.A0A0E0D626"/>
<evidence type="ECO:0000256" key="6">
    <source>
        <dbReference type="ARBA" id="ARBA00022884"/>
    </source>
</evidence>
<dbReference type="GO" id="GO:0005524">
    <property type="term" value="F:ATP binding"/>
    <property type="evidence" value="ECO:0007669"/>
    <property type="project" value="UniProtKB-KW"/>
</dbReference>
<feature type="short sequence motif" description="Q motif" evidence="9">
    <location>
        <begin position="82"/>
        <end position="110"/>
    </location>
</feature>
<dbReference type="AlphaFoldDB" id="A0A0E0D626"/>
<dbReference type="PANTHER" id="PTHR47959:SF21">
    <property type="entry name" value="DEAD-BOX HELICASE 56"/>
    <property type="match status" value="1"/>
</dbReference>
<dbReference type="InterPro" id="IPR001650">
    <property type="entry name" value="Helicase_C-like"/>
</dbReference>
<sequence length="643" mass="71423">MAKRKQRKAATEQEVENHDEVTVAAEAGAENDGHTAHAAEEGAAAEEGVEREGGGEGEAEGEEGPDAAARGGEEGKEEEREVSFDELGLDEQLKRALRKKGLDKATPIQREAIPLILEGKDVVAKAKTGSGKTFAYLLPMLHELLKLSAEGRIRKSAPNVFILVPTRELCQQVHNEASSLLEFCTSKLKVVQVNASMSDKDIKVALSGPPNILVTTPACVASCISKGIIRGSSIKESLSMMILDEADLLLSYRCEDDIKALVPHIPRSCQSILMSATSSADIEKLTKLLLHNPFILTLTEVGHAKDDLIPKNISCDAKDKMLYILALLKLELIQKKVLIFVNSIDSAFKLRLFLEKAFNARLFDYLIATDDNKSKEERQANKGNKKDSRVSRKQLQQTLDAEFGVVRGIDFKNVFTVVNYDMPPDPAGYVHRVGRTGRAHKTGASISLVSPKENGIFEDIENMLKDVENRDTSCISPFPLLTKNAVESLRYRAQDVARSVTTRDIKEARRQDIKNEILNSEKLKAHFDENPRDLDLLKHDKLLSNKEIPAHLRDVPEYLIDPTTKEASNVVKLSRAAMDIDKPRRRKRMGFKGGSGRSSDPLKTFSAEGKSRRRGRKERDGEQDRRKRKSDIPTVQEITEPPP</sequence>
<dbReference type="PROSITE" id="PS51192">
    <property type="entry name" value="HELICASE_ATP_BIND_1"/>
    <property type="match status" value="1"/>
</dbReference>
<dbReference type="PANTHER" id="PTHR47959">
    <property type="entry name" value="ATP-DEPENDENT RNA HELICASE RHLE-RELATED"/>
    <property type="match status" value="1"/>
</dbReference>
<evidence type="ECO:0000256" key="5">
    <source>
        <dbReference type="ARBA" id="ARBA00022840"/>
    </source>
</evidence>
<keyword evidence="3" id="KW-0378">Hydrolase</keyword>
<keyword evidence="4" id="KW-0347">Helicase</keyword>
<keyword evidence="15" id="KW-1185">Reference proteome</keyword>
<evidence type="ECO:0000256" key="8">
    <source>
        <dbReference type="ARBA" id="ARBA00047984"/>
    </source>
</evidence>
<feature type="region of interest" description="Disordered" evidence="10">
    <location>
        <begin position="1"/>
        <end position="87"/>
    </location>
</feature>
<evidence type="ECO:0000313" key="15">
    <source>
        <dbReference type="Proteomes" id="UP000008021"/>
    </source>
</evidence>
<evidence type="ECO:0000256" key="10">
    <source>
        <dbReference type="SAM" id="MobiDB-lite"/>
    </source>
</evidence>
<feature type="compositionally biased region" description="Basic and acidic residues" evidence="10">
    <location>
        <begin position="71"/>
        <end position="83"/>
    </location>
</feature>
<evidence type="ECO:0000259" key="11">
    <source>
        <dbReference type="PROSITE" id="PS51192"/>
    </source>
</evidence>
<dbReference type="Pfam" id="PF00270">
    <property type="entry name" value="DEAD"/>
    <property type="match status" value="1"/>
</dbReference>
<evidence type="ECO:0000256" key="9">
    <source>
        <dbReference type="PROSITE-ProRule" id="PRU00552"/>
    </source>
</evidence>
<dbReference type="PROSITE" id="PS51194">
    <property type="entry name" value="HELICASE_CTER"/>
    <property type="match status" value="1"/>
</dbReference>
<evidence type="ECO:0000259" key="13">
    <source>
        <dbReference type="PROSITE" id="PS51195"/>
    </source>
</evidence>